<reference evidence="5" key="1">
    <citation type="submission" date="2025-08" db="UniProtKB">
        <authorList>
            <consortium name="RefSeq"/>
        </authorList>
    </citation>
    <scope>IDENTIFICATION</scope>
</reference>
<dbReference type="SUPFAM" id="SSF57362">
    <property type="entry name" value="BPTI-like"/>
    <property type="match status" value="1"/>
</dbReference>
<dbReference type="PRINTS" id="PR00759">
    <property type="entry name" value="BASICPTASE"/>
</dbReference>
<feature type="signal peptide" evidence="2">
    <location>
        <begin position="1"/>
        <end position="25"/>
    </location>
</feature>
<evidence type="ECO:0000313" key="4">
    <source>
        <dbReference type="Proteomes" id="UP000694863"/>
    </source>
</evidence>
<dbReference type="CDD" id="cd00109">
    <property type="entry name" value="Kunitz-type"/>
    <property type="match status" value="1"/>
</dbReference>
<dbReference type="SMART" id="SM00131">
    <property type="entry name" value="KU"/>
    <property type="match status" value="1"/>
</dbReference>
<dbReference type="PANTHER" id="PTHR47898">
    <property type="entry name" value="KUNITZ-TYPE PROTEASE INHIBITOR 4"/>
    <property type="match status" value="1"/>
</dbReference>
<name>A0ABM1VLF6_ECHTE</name>
<dbReference type="InterPro" id="IPR042943">
    <property type="entry name" value="SPINT4"/>
</dbReference>
<keyword evidence="1" id="KW-1015">Disulfide bond</keyword>
<dbReference type="GO" id="GO:0030414">
    <property type="term" value="F:peptidase inhibitor activity"/>
    <property type="evidence" value="ECO:0007669"/>
    <property type="project" value="UniProtKB-KW"/>
</dbReference>
<feature type="domain" description="BPTI/Kunitz inhibitor" evidence="3">
    <location>
        <begin position="42"/>
        <end position="92"/>
    </location>
</feature>
<evidence type="ECO:0000256" key="1">
    <source>
        <dbReference type="ARBA" id="ARBA00023157"/>
    </source>
</evidence>
<dbReference type="Gene3D" id="4.10.410.10">
    <property type="entry name" value="Pancreatic trypsin inhibitor Kunitz domain"/>
    <property type="match status" value="1"/>
</dbReference>
<organism evidence="4 5">
    <name type="scientific">Echinops telfairi</name>
    <name type="common">Lesser hedgehog tenrec</name>
    <dbReference type="NCBI Taxonomy" id="9371"/>
    <lineage>
        <taxon>Eukaryota</taxon>
        <taxon>Metazoa</taxon>
        <taxon>Chordata</taxon>
        <taxon>Craniata</taxon>
        <taxon>Vertebrata</taxon>
        <taxon>Euteleostomi</taxon>
        <taxon>Mammalia</taxon>
        <taxon>Eutheria</taxon>
        <taxon>Afrotheria</taxon>
        <taxon>Tenrecidae</taxon>
        <taxon>Tenrecinae</taxon>
        <taxon>Echinops</taxon>
    </lineage>
</organism>
<keyword evidence="2" id="KW-0732">Signal</keyword>
<dbReference type="InterPro" id="IPR020901">
    <property type="entry name" value="Prtase_inh_Kunz-CS"/>
</dbReference>
<accession>A0ABM1VLF6</accession>
<dbReference type="Pfam" id="PF00014">
    <property type="entry name" value="Kunitz_BPTI"/>
    <property type="match status" value="1"/>
</dbReference>
<keyword evidence="4" id="KW-1185">Reference proteome</keyword>
<dbReference type="RefSeq" id="XP_030742917.2">
    <property type="nucleotide sequence ID" value="XM_030887057.2"/>
</dbReference>
<dbReference type="Proteomes" id="UP000694863">
    <property type="component" value="Unplaced"/>
</dbReference>
<evidence type="ECO:0000259" key="3">
    <source>
        <dbReference type="PROSITE" id="PS50279"/>
    </source>
</evidence>
<dbReference type="InterPro" id="IPR036880">
    <property type="entry name" value="Kunitz_BPTI_sf"/>
</dbReference>
<keyword evidence="5" id="KW-0646">Protease inhibitor</keyword>
<dbReference type="PROSITE" id="PS00280">
    <property type="entry name" value="BPTI_KUNITZ_1"/>
    <property type="match status" value="1"/>
</dbReference>
<protein>
    <submittedName>
        <fullName evidence="5">Kunitz-type protease inhibitor 4</fullName>
    </submittedName>
</protein>
<evidence type="ECO:0000256" key="2">
    <source>
        <dbReference type="SAM" id="SignalP"/>
    </source>
</evidence>
<feature type="chain" id="PRO_5045939293" evidence="2">
    <location>
        <begin position="26"/>
        <end position="107"/>
    </location>
</feature>
<dbReference type="GeneID" id="115871339"/>
<dbReference type="PANTHER" id="PTHR47898:SF1">
    <property type="entry name" value="KUNITZ-TYPE PROTEASE INHIBITOR 4"/>
    <property type="match status" value="1"/>
</dbReference>
<dbReference type="InterPro" id="IPR002223">
    <property type="entry name" value="Kunitz_BPTI"/>
</dbReference>
<sequence>MKPTKLAFLLGLFFICSWWTVPSMGGVAKVTEKICGELKDPCTMDMESGSCFEVHFRYFYNKTSKSCESFFYSGCDGNLNNYKLKIECQVACVERYKRRTPQEDDDI</sequence>
<evidence type="ECO:0000313" key="5">
    <source>
        <dbReference type="RefSeq" id="XP_030742917.2"/>
    </source>
</evidence>
<dbReference type="PROSITE" id="PS50279">
    <property type="entry name" value="BPTI_KUNITZ_2"/>
    <property type="match status" value="1"/>
</dbReference>
<gene>
    <name evidence="5" type="primary">SPINT4</name>
</gene>
<proteinExistence type="predicted"/>